<dbReference type="GO" id="GO:0016787">
    <property type="term" value="F:hydrolase activity"/>
    <property type="evidence" value="ECO:0007669"/>
    <property type="project" value="UniProtKB-KW"/>
</dbReference>
<sequence>MAGDNRRRLRHRGKEKHVVSAAYASLREHLADYGRRWPDEEAVIAQFLALLDEPANPFVRERLEGHLTGGAWLVSGDGRRILMTHHRKLDRWLQLGGHADGDTDMARVALKEAEEESGLSDLTVEGDIFDLDRHWIPERKGVPGHWHYDVRYVVRAGGSEAYVVSEESLDLAWREIAPLAGDADVSISRMARKWLARNEA</sequence>
<dbReference type="SUPFAM" id="SSF55811">
    <property type="entry name" value="Nudix"/>
    <property type="match status" value="1"/>
</dbReference>
<reference evidence="2 3" key="1">
    <citation type="submission" date="2020-08" db="EMBL/GenBank/DDBJ databases">
        <title>Streptomycin resistant and MDR strain, P. mexicana.</title>
        <authorList>
            <person name="Ganesh-kumar S."/>
            <person name="Zhe T."/>
            <person name="Yu Z."/>
            <person name="Min Y."/>
        </authorList>
    </citation>
    <scope>NUCLEOTIDE SEQUENCE [LARGE SCALE GENOMIC DNA]</scope>
    <source>
        <strain evidence="2 3">GTZY</strain>
    </source>
</reference>
<dbReference type="InterPro" id="IPR000086">
    <property type="entry name" value="NUDIX_hydrolase_dom"/>
</dbReference>
<dbReference type="InterPro" id="IPR015797">
    <property type="entry name" value="NUDIX_hydrolase-like_dom_sf"/>
</dbReference>
<protein>
    <submittedName>
        <fullName evidence="2">NUDIX hydrolase</fullName>
    </submittedName>
</protein>
<gene>
    <name evidence="2" type="ORF">H4W19_02600</name>
</gene>
<dbReference type="PROSITE" id="PS51462">
    <property type="entry name" value="NUDIX"/>
    <property type="match status" value="1"/>
</dbReference>
<dbReference type="CDD" id="cd03674">
    <property type="entry name" value="NUDIX_Hydrolase"/>
    <property type="match status" value="1"/>
</dbReference>
<evidence type="ECO:0000313" key="2">
    <source>
        <dbReference type="EMBL" id="QND80708.1"/>
    </source>
</evidence>
<dbReference type="Proteomes" id="UP000515506">
    <property type="component" value="Chromosome"/>
</dbReference>
<keyword evidence="2" id="KW-0378">Hydrolase</keyword>
<evidence type="ECO:0000313" key="3">
    <source>
        <dbReference type="Proteomes" id="UP000515506"/>
    </source>
</evidence>
<dbReference type="EMBL" id="CP060028">
    <property type="protein sequence ID" value="QND80708.1"/>
    <property type="molecule type" value="Genomic_DNA"/>
</dbReference>
<dbReference type="Gene3D" id="3.90.79.10">
    <property type="entry name" value="Nucleoside Triphosphate Pyrophosphohydrolase"/>
    <property type="match status" value="1"/>
</dbReference>
<feature type="domain" description="Nudix hydrolase" evidence="1">
    <location>
        <begin position="64"/>
        <end position="196"/>
    </location>
</feature>
<accession>A0ABX6RBQ5</accession>
<dbReference type="RefSeq" id="WP_185895900.1">
    <property type="nucleotide sequence ID" value="NZ_CP060028.1"/>
</dbReference>
<keyword evidence="3" id="KW-1185">Reference proteome</keyword>
<evidence type="ECO:0000259" key="1">
    <source>
        <dbReference type="PROSITE" id="PS51462"/>
    </source>
</evidence>
<name>A0ABX6RBQ5_PSEMX</name>
<proteinExistence type="predicted"/>
<organism evidence="2 3">
    <name type="scientific">Pseudoxanthomonas mexicana</name>
    <dbReference type="NCBI Taxonomy" id="128785"/>
    <lineage>
        <taxon>Bacteria</taxon>
        <taxon>Pseudomonadati</taxon>
        <taxon>Pseudomonadota</taxon>
        <taxon>Gammaproteobacteria</taxon>
        <taxon>Lysobacterales</taxon>
        <taxon>Lysobacteraceae</taxon>
        <taxon>Pseudoxanthomonas</taxon>
    </lineage>
</organism>